<protein>
    <submittedName>
        <fullName evidence="4">Uncharacterized protein</fullName>
    </submittedName>
</protein>
<evidence type="ECO:0000259" key="2">
    <source>
        <dbReference type="Pfam" id="PF06030"/>
    </source>
</evidence>
<keyword evidence="5" id="KW-1185">Reference proteome</keyword>
<evidence type="ECO:0000313" key="4">
    <source>
        <dbReference type="EMBL" id="KGR74920.1"/>
    </source>
</evidence>
<evidence type="ECO:0000256" key="1">
    <source>
        <dbReference type="SAM" id="Phobius"/>
    </source>
</evidence>
<feature type="domain" description="WxL Interacting Protein peptidoglycan binding" evidence="2">
    <location>
        <begin position="25"/>
        <end position="143"/>
    </location>
</feature>
<evidence type="ECO:0000313" key="5">
    <source>
        <dbReference type="Proteomes" id="UP000030408"/>
    </source>
</evidence>
<dbReference type="eggNOG" id="ENOG50309GS">
    <property type="taxonomic scope" value="Bacteria"/>
</dbReference>
<organism evidence="4 5">
    <name type="scientific">Ureibacillus sinduriensis BLB-1 = JCM 15800</name>
    <dbReference type="NCBI Taxonomy" id="1384057"/>
    <lineage>
        <taxon>Bacteria</taxon>
        <taxon>Bacillati</taxon>
        <taxon>Bacillota</taxon>
        <taxon>Bacilli</taxon>
        <taxon>Bacillales</taxon>
        <taxon>Caryophanaceae</taxon>
        <taxon>Ureibacillus</taxon>
    </lineage>
</organism>
<reference evidence="4 5" key="1">
    <citation type="submission" date="2014-02" db="EMBL/GenBank/DDBJ databases">
        <title>Draft genome sequence of Lysinibacillus sinduriensis JCM 15800.</title>
        <authorList>
            <person name="Zhang F."/>
            <person name="Wang G."/>
            <person name="Zhang L."/>
        </authorList>
    </citation>
    <scope>NUCLEOTIDE SEQUENCE [LARGE SCALE GENOMIC DNA]</scope>
    <source>
        <strain evidence="4 5">JCM 15800</strain>
    </source>
</reference>
<dbReference type="EMBL" id="JPVO01000053">
    <property type="protein sequence ID" value="KGR74920.1"/>
    <property type="molecule type" value="Genomic_DNA"/>
</dbReference>
<proteinExistence type="predicted"/>
<sequence length="336" mass="37326">MSFFLFLISLVGVQSTILAQETPLEVHPVYPMNQKEEVKGYFQLAVNPDEQQTVKVKLVNKTVESLNVRIEPSNGYTNPEGGMLYEKELNSEDASLLREASEAKNFFKVKESITLEPQQTLEIPIEIIVPSRANGTFLGAVKFVVEGNKENEKKTKRGEANFVLKTEIAHAMAIQLDIGELPPPEFTLGDAGFNQIIGKVYITMINQAQRIQEAIEGTYLLQNEQGEIVSEGEFGPFKMAPTTRIRFPFAMGTKPLREGTYRLAVTMNVNGKEIIEEKDIIIGSKALEEFAERSSSTTVAVQGNGMPGWGWALIGGLVAVIIFFLFGIFRSLQKKT</sequence>
<dbReference type="InterPro" id="IPR021759">
    <property type="entry name" value="WxLIP_HBD"/>
</dbReference>
<dbReference type="Pfam" id="PF11797">
    <property type="entry name" value="WxLIP_HBD"/>
    <property type="match status" value="1"/>
</dbReference>
<dbReference type="Pfam" id="PF06030">
    <property type="entry name" value="WxLIP_PGBD"/>
    <property type="match status" value="1"/>
</dbReference>
<dbReference type="STRING" id="1384057.CD33_14335"/>
<comment type="caution">
    <text evidence="4">The sequence shown here is derived from an EMBL/GenBank/DDBJ whole genome shotgun (WGS) entry which is preliminary data.</text>
</comment>
<feature type="transmembrane region" description="Helical" evidence="1">
    <location>
        <begin position="309"/>
        <end position="329"/>
    </location>
</feature>
<keyword evidence="1" id="KW-0812">Transmembrane</keyword>
<name>A0A0A3HUN3_9BACL</name>
<keyword evidence="1" id="KW-0472">Membrane</keyword>
<dbReference type="InterPro" id="IPR010317">
    <property type="entry name" value="WxLIP_PGBD"/>
</dbReference>
<dbReference type="Proteomes" id="UP000030408">
    <property type="component" value="Unassembled WGS sequence"/>
</dbReference>
<feature type="domain" description="WxL Interacting Protein host binding" evidence="3">
    <location>
        <begin position="161"/>
        <end position="289"/>
    </location>
</feature>
<gene>
    <name evidence="4" type="ORF">CD33_14335</name>
</gene>
<dbReference type="RefSeq" id="WP_036201526.1">
    <property type="nucleotide sequence ID" value="NZ_AVCY01000003.1"/>
</dbReference>
<dbReference type="AlphaFoldDB" id="A0A0A3HUN3"/>
<evidence type="ECO:0000259" key="3">
    <source>
        <dbReference type="Pfam" id="PF11797"/>
    </source>
</evidence>
<accession>A0A0A3HUN3</accession>
<keyword evidence="1" id="KW-1133">Transmembrane helix</keyword>